<dbReference type="InterPro" id="IPR036291">
    <property type="entry name" value="NAD(P)-bd_dom_sf"/>
</dbReference>
<sequence>MIILNSKDLEEVLTPEVSINAIKDAFSFYSSGKIIQPQRQVLTIKGNWWGIMPSYTDFSFVTKIVNVIPSNKERNLPSVQGVVILMSPDTGEPLAIIEGSTLTAIRTASASVLSTELALKRRSIGTLGVIGAGMEARYHLKIALKYFSVSKVLISARKNHYQLAKEFGGEAVELEKLLRESEVIYATTSSDKPVVLGKFLSEDFHVSSIGAHTPNAREIDDETIKKAKTYFVDSIQAVLNETGDFIQPKNLGILPKNVYEIGEIINKGISIERPSIFKTVGIASQDNLTAYVAYNEAIKKGIGIQVFL</sequence>
<organism evidence="1">
    <name type="scientific">Sulfurisphaera javensis</name>
    <dbReference type="NCBI Taxonomy" id="2049879"/>
    <lineage>
        <taxon>Archaea</taxon>
        <taxon>Thermoproteota</taxon>
        <taxon>Thermoprotei</taxon>
        <taxon>Sulfolobales</taxon>
        <taxon>Sulfolobaceae</taxon>
        <taxon>Sulfurisphaera</taxon>
    </lineage>
</organism>
<dbReference type="GO" id="GO:0005737">
    <property type="term" value="C:cytoplasm"/>
    <property type="evidence" value="ECO:0007669"/>
    <property type="project" value="TreeGrafter"/>
</dbReference>
<gene>
    <name evidence="1" type="ORF">SJAV_05250</name>
</gene>
<dbReference type="AlphaFoldDB" id="A0AAT9GP62"/>
<protein>
    <submittedName>
        <fullName evidence="1">Ornithine cyclodeaminase family protein</fullName>
    </submittedName>
</protein>
<dbReference type="Gene3D" id="3.30.1780.10">
    <property type="entry name" value="ornithine cyclodeaminase, domain 1"/>
    <property type="match status" value="1"/>
</dbReference>
<dbReference type="SUPFAM" id="SSF51735">
    <property type="entry name" value="NAD(P)-binding Rossmann-fold domains"/>
    <property type="match status" value="1"/>
</dbReference>
<accession>A0AAT9GP62</accession>
<dbReference type="PANTHER" id="PTHR13812">
    <property type="entry name" value="KETIMINE REDUCTASE MU-CRYSTALLIN"/>
    <property type="match status" value="1"/>
</dbReference>
<dbReference type="Gene3D" id="3.40.50.720">
    <property type="entry name" value="NAD(P)-binding Rossmann-like Domain"/>
    <property type="match status" value="1"/>
</dbReference>
<reference evidence="1" key="1">
    <citation type="submission" date="2024-03" db="EMBL/GenBank/DDBJ databases">
        <title>Complete genome sequence of Sulfurisphaera javensis strain KD-1.</title>
        <authorList>
            <person name="Sakai H."/>
            <person name="Nur N."/>
            <person name="Suwanto A."/>
            <person name="Kurosawa N."/>
        </authorList>
    </citation>
    <scope>NUCLEOTIDE SEQUENCE</scope>
    <source>
        <strain evidence="1">KD-1</strain>
    </source>
</reference>
<dbReference type="InterPro" id="IPR023401">
    <property type="entry name" value="ODC_N"/>
</dbReference>
<dbReference type="GeneID" id="92353456"/>
<dbReference type="PANTHER" id="PTHR13812:SF19">
    <property type="entry name" value="KETIMINE REDUCTASE MU-CRYSTALLIN"/>
    <property type="match status" value="1"/>
</dbReference>
<dbReference type="EMBL" id="AP031322">
    <property type="protein sequence ID" value="BFH72581.1"/>
    <property type="molecule type" value="Genomic_DNA"/>
</dbReference>
<dbReference type="RefSeq" id="WP_369610793.1">
    <property type="nucleotide sequence ID" value="NZ_AP031322.1"/>
</dbReference>
<dbReference type="Pfam" id="PF02423">
    <property type="entry name" value="OCD_Mu_crystall"/>
    <property type="match status" value="1"/>
</dbReference>
<name>A0AAT9GP62_9CREN</name>
<proteinExistence type="predicted"/>
<evidence type="ECO:0000313" key="1">
    <source>
        <dbReference type="EMBL" id="BFH72581.1"/>
    </source>
</evidence>
<dbReference type="PIRSF" id="PIRSF001439">
    <property type="entry name" value="CryM"/>
    <property type="match status" value="1"/>
</dbReference>
<dbReference type="KEGG" id="sjv:SJAV_05250"/>
<dbReference type="InterPro" id="IPR003462">
    <property type="entry name" value="ODC_Mu_crystall"/>
</dbReference>